<dbReference type="SUPFAM" id="SSF51726">
    <property type="entry name" value="UROD/MetE-like"/>
    <property type="match status" value="1"/>
</dbReference>
<accession>A0ABV4BNE7</accession>
<dbReference type="PANTHER" id="PTHR47099">
    <property type="entry name" value="METHYLCOBAMIDE:COM METHYLTRANSFERASE MTBA"/>
    <property type="match status" value="1"/>
</dbReference>
<organism evidence="2 3">
    <name type="scientific">Clostridium moutaii</name>
    <dbReference type="NCBI Taxonomy" id="3240932"/>
    <lineage>
        <taxon>Bacteria</taxon>
        <taxon>Bacillati</taxon>
        <taxon>Bacillota</taxon>
        <taxon>Clostridia</taxon>
        <taxon>Eubacteriales</taxon>
        <taxon>Clostridiaceae</taxon>
        <taxon>Clostridium</taxon>
    </lineage>
</organism>
<dbReference type="EMBL" id="JBGEWD010000005">
    <property type="protein sequence ID" value="MEY8000040.1"/>
    <property type="molecule type" value="Genomic_DNA"/>
</dbReference>
<evidence type="ECO:0000313" key="2">
    <source>
        <dbReference type="EMBL" id="MEY8000040.1"/>
    </source>
</evidence>
<dbReference type="InterPro" id="IPR000257">
    <property type="entry name" value="Uroporphyrinogen_deCOase"/>
</dbReference>
<proteinExistence type="predicted"/>
<dbReference type="Gene3D" id="3.20.20.210">
    <property type="match status" value="1"/>
</dbReference>
<name>A0ABV4BNE7_9CLOT</name>
<keyword evidence="3" id="KW-1185">Reference proteome</keyword>
<dbReference type="Pfam" id="PF01208">
    <property type="entry name" value="URO-D"/>
    <property type="match status" value="1"/>
</dbReference>
<dbReference type="CDD" id="cd03465">
    <property type="entry name" value="URO-D_like"/>
    <property type="match status" value="1"/>
</dbReference>
<dbReference type="InterPro" id="IPR038071">
    <property type="entry name" value="UROD/MetE-like_sf"/>
</dbReference>
<feature type="domain" description="Uroporphyrinogen decarboxylase (URO-D)" evidence="1">
    <location>
        <begin position="7"/>
        <end position="343"/>
    </location>
</feature>
<dbReference type="RefSeq" id="WP_369703925.1">
    <property type="nucleotide sequence ID" value="NZ_JBGEWD010000005.1"/>
</dbReference>
<dbReference type="InterPro" id="IPR052024">
    <property type="entry name" value="Methanogen_methyltrans"/>
</dbReference>
<dbReference type="PANTHER" id="PTHR47099:SF1">
    <property type="entry name" value="METHYLCOBAMIDE:COM METHYLTRANSFERASE MTBA"/>
    <property type="match status" value="1"/>
</dbReference>
<dbReference type="Proteomes" id="UP001564657">
    <property type="component" value="Unassembled WGS sequence"/>
</dbReference>
<protein>
    <submittedName>
        <fullName evidence="2">Uroporphyrinogen decarboxylase family protein</fullName>
    </submittedName>
</protein>
<comment type="caution">
    <text evidence="2">The sequence shown here is derived from an EMBL/GenBank/DDBJ whole genome shotgun (WGS) entry which is preliminary data.</text>
</comment>
<sequence>MKDKMNPMERAVALAKGEDVDRLPCNPNIANGVARIYGCKISDFNRSGKAIAEAQITAYRRFGMDGVRVFTDLYVWAEAMGAKLVLPEDNTADLLKPALEDIRDVDKLKVANPYKDGRLPVFIEAMKYLVDAIGKEVPCSGGIVGPFSNAFFLIGVDKMTRLLLKNPEAVHKLCKISLENCIEYTKVIIENGLTPTISEPLASCTVINPKHFREFCVPYLRELVRFIKSKGSGCVLHICGNTKNIWNDVGDMASDGVTGFSMDNVVSLAECSKTIGDKVKILGNVDPSGIMYAGTKNDIRNAVIKAVEEGYNTPKGYVVMSGCSLPVETPFENIQTMMDTVREIGYPADMDRLEKMKIK</sequence>
<gene>
    <name evidence="2" type="ORF">AB8U03_07480</name>
</gene>
<reference evidence="2 3" key="1">
    <citation type="submission" date="2024-08" db="EMBL/GenBank/DDBJ databases">
        <title>Clostridium lapicellarii sp. nov., and Clostridium renhuaiense sp. nov., two species isolated from the mud in a fermentation cellar used for producing sauce-flavour Chinese liquors.</title>
        <authorList>
            <person name="Yang F."/>
            <person name="Wang H."/>
            <person name="Chen L.Q."/>
            <person name="Zhou N."/>
            <person name="Lu J.J."/>
            <person name="Pu X.X."/>
            <person name="Wan B."/>
            <person name="Wang L."/>
            <person name="Liu S.J."/>
        </authorList>
    </citation>
    <scope>NUCLEOTIDE SEQUENCE [LARGE SCALE GENOMIC DNA]</scope>
    <source>
        <strain evidence="2 3">MT-5</strain>
    </source>
</reference>
<evidence type="ECO:0000259" key="1">
    <source>
        <dbReference type="Pfam" id="PF01208"/>
    </source>
</evidence>
<evidence type="ECO:0000313" key="3">
    <source>
        <dbReference type="Proteomes" id="UP001564657"/>
    </source>
</evidence>